<dbReference type="GO" id="GO:0016709">
    <property type="term" value="F:oxidoreductase activity, acting on paired donors, with incorporation or reduction of molecular oxygen, NAD(P)H as one donor, and incorporation of one atom of oxygen"/>
    <property type="evidence" value="ECO:0007669"/>
    <property type="project" value="UniProtKB-ARBA"/>
</dbReference>
<feature type="domain" description="FAD-binding" evidence="5">
    <location>
        <begin position="17"/>
        <end position="352"/>
    </location>
</feature>
<dbReference type="Gene3D" id="3.30.70.2450">
    <property type="match status" value="1"/>
</dbReference>
<dbReference type="Pfam" id="PF01494">
    <property type="entry name" value="FAD_binding_3"/>
    <property type="match status" value="1"/>
</dbReference>
<dbReference type="AlphaFoldDB" id="A0A402BBH5"/>
<dbReference type="SUPFAM" id="SSF52833">
    <property type="entry name" value="Thioredoxin-like"/>
    <property type="match status" value="1"/>
</dbReference>
<evidence type="ECO:0000259" key="5">
    <source>
        <dbReference type="Pfam" id="PF01494"/>
    </source>
</evidence>
<dbReference type="PANTHER" id="PTHR43004">
    <property type="entry name" value="TRK SYSTEM POTASSIUM UPTAKE PROTEIN"/>
    <property type="match status" value="1"/>
</dbReference>
<keyword evidence="4" id="KW-0274">FAD</keyword>
<comment type="cofactor">
    <cofactor evidence="1">
        <name>FAD</name>
        <dbReference type="ChEBI" id="CHEBI:57692"/>
    </cofactor>
</comment>
<protein>
    <submittedName>
        <fullName evidence="6">Oxygenase</fullName>
    </submittedName>
</protein>
<dbReference type="PRINTS" id="PR00420">
    <property type="entry name" value="RNGMNOXGNASE"/>
</dbReference>
<dbReference type="Proteomes" id="UP000287171">
    <property type="component" value="Unassembled WGS sequence"/>
</dbReference>
<sequence length="556" mass="61125">MFTNEQPMMSSDIQSRSDVLIVGAGPVGLTLAHELLRRGIQPRLIDKNSLPAQNTKALGVMARTLELLTPSGVAGELVTQGVKVPAFSIYSEGRQLASFDFSRHVESAYPYVLMVPQPAVESVLAQHVEDLGGKIERGVELVSLQQYTDGVEVLLRGADGVEERVWTRWLIGCDGAHSSVRHLVGATFVGKTFEQSFATGNVRMHWDIPGNQAFARLNHGNFIAYFPMPDGQHRFIIAYKPEDAPTGDITLAEIQHAIDSCGPQGARASDPTWLARYQVNQRKVDRYVWQRVALVGDAAHIHSPIGAQGMNTGIQDAFNLGWKLALIVQGKSPSTLLDSYASERSAVGRQLLVATGRLTNLALLQQPLITATRDAIAPRLTQMKKIQATFTATAAELSVSYRHSPLASEYREEKVKPLQTLLKSGDRAPDGPVTIGTAKKPGSLYALLNGTRHVLLIFLHQDNQTARHKLQSTLSEWQDWLDVYPILRSQPHSKSKQAYYDPEGVLAARYGISDEGLILIRPDGYICLRSQPITVEPLQRYLATISYVAPTTVANE</sequence>
<dbReference type="Gene3D" id="3.40.30.120">
    <property type="match status" value="1"/>
</dbReference>
<dbReference type="OrthoDB" id="8670884at2"/>
<dbReference type="SUPFAM" id="SSF51905">
    <property type="entry name" value="FAD/NAD(P)-binding domain"/>
    <property type="match status" value="1"/>
</dbReference>
<comment type="caution">
    <text evidence="6">The sequence shown here is derived from an EMBL/GenBank/DDBJ whole genome shotgun (WGS) entry which is preliminary data.</text>
</comment>
<reference evidence="7" key="1">
    <citation type="submission" date="2018-12" db="EMBL/GenBank/DDBJ databases">
        <title>Tengunoibacter tsumagoiensis gen. nov., sp. nov., Dictyobacter kobayashii sp. nov., D. alpinus sp. nov., and D. joshuensis sp. nov. and description of Dictyobacteraceae fam. nov. within the order Ktedonobacterales isolated from Tengu-no-mugimeshi.</title>
        <authorList>
            <person name="Wang C.M."/>
            <person name="Zheng Y."/>
            <person name="Sakai Y."/>
            <person name="Toyoda A."/>
            <person name="Minakuchi Y."/>
            <person name="Abe K."/>
            <person name="Yokota A."/>
            <person name="Yabe S."/>
        </authorList>
    </citation>
    <scope>NUCLEOTIDE SEQUENCE [LARGE SCALE GENOMIC DNA]</scope>
    <source>
        <strain evidence="7">Uno16</strain>
    </source>
</reference>
<dbReference type="InterPro" id="IPR050641">
    <property type="entry name" value="RIFMO-like"/>
</dbReference>
<comment type="similarity">
    <text evidence="2">Belongs to the PheA/TfdB FAD monooxygenase family.</text>
</comment>
<evidence type="ECO:0000313" key="6">
    <source>
        <dbReference type="EMBL" id="GCE28743.1"/>
    </source>
</evidence>
<proteinExistence type="inferred from homology"/>
<dbReference type="InterPro" id="IPR036188">
    <property type="entry name" value="FAD/NAD-bd_sf"/>
</dbReference>
<accession>A0A402BBH5</accession>
<dbReference type="RefSeq" id="WP_126628924.1">
    <property type="nucleotide sequence ID" value="NZ_BIFT01000001.1"/>
</dbReference>
<dbReference type="InterPro" id="IPR036249">
    <property type="entry name" value="Thioredoxin-like_sf"/>
</dbReference>
<keyword evidence="3" id="KW-0285">Flavoprotein</keyword>
<evidence type="ECO:0000256" key="1">
    <source>
        <dbReference type="ARBA" id="ARBA00001974"/>
    </source>
</evidence>
<keyword evidence="7" id="KW-1185">Reference proteome</keyword>
<dbReference type="GO" id="GO:0071949">
    <property type="term" value="F:FAD binding"/>
    <property type="evidence" value="ECO:0007669"/>
    <property type="project" value="InterPro"/>
</dbReference>
<evidence type="ECO:0000256" key="4">
    <source>
        <dbReference type="ARBA" id="ARBA00022827"/>
    </source>
</evidence>
<evidence type="ECO:0000256" key="2">
    <source>
        <dbReference type="ARBA" id="ARBA00007801"/>
    </source>
</evidence>
<name>A0A402BBH5_9CHLR</name>
<dbReference type="PANTHER" id="PTHR43004:SF19">
    <property type="entry name" value="BINDING MONOOXYGENASE, PUTATIVE (JCVI)-RELATED"/>
    <property type="match status" value="1"/>
</dbReference>
<gene>
    <name evidence="6" type="ORF">KDA_42270</name>
</gene>
<organism evidence="6 7">
    <name type="scientific">Dictyobacter alpinus</name>
    <dbReference type="NCBI Taxonomy" id="2014873"/>
    <lineage>
        <taxon>Bacteria</taxon>
        <taxon>Bacillati</taxon>
        <taxon>Chloroflexota</taxon>
        <taxon>Ktedonobacteria</taxon>
        <taxon>Ktedonobacterales</taxon>
        <taxon>Dictyobacteraceae</taxon>
        <taxon>Dictyobacter</taxon>
    </lineage>
</organism>
<dbReference type="EMBL" id="BIFT01000001">
    <property type="protein sequence ID" value="GCE28743.1"/>
    <property type="molecule type" value="Genomic_DNA"/>
</dbReference>
<evidence type="ECO:0000313" key="7">
    <source>
        <dbReference type="Proteomes" id="UP000287171"/>
    </source>
</evidence>
<dbReference type="InterPro" id="IPR002938">
    <property type="entry name" value="FAD-bd"/>
</dbReference>
<evidence type="ECO:0000256" key="3">
    <source>
        <dbReference type="ARBA" id="ARBA00022630"/>
    </source>
</evidence>
<dbReference type="Gene3D" id="3.50.50.60">
    <property type="entry name" value="FAD/NAD(P)-binding domain"/>
    <property type="match status" value="1"/>
</dbReference>